<dbReference type="InParanoid" id="C8V6Q0"/>
<gene>
    <name evidence="1" type="ORF">ANIA_11588</name>
</gene>
<dbReference type="HOGENOM" id="CLU_3299359_0_0_1"/>
<proteinExistence type="predicted"/>
<protein>
    <submittedName>
        <fullName evidence="1">Uncharacterized protein</fullName>
    </submittedName>
</protein>
<dbReference type="KEGG" id="ani:ANIA_11588"/>
<evidence type="ECO:0000313" key="1">
    <source>
        <dbReference type="EMBL" id="CBF73959.1"/>
    </source>
</evidence>
<keyword evidence="2" id="KW-1185">Reference proteome</keyword>
<dbReference type="RefSeq" id="XP_050467263.1">
    <property type="nucleotide sequence ID" value="XM_050611214.1"/>
</dbReference>
<organism evidence="1 2">
    <name type="scientific">Emericella nidulans (strain FGSC A4 / ATCC 38163 / CBS 112.46 / NRRL 194 / M139)</name>
    <name type="common">Aspergillus nidulans</name>
    <dbReference type="NCBI Taxonomy" id="227321"/>
    <lineage>
        <taxon>Eukaryota</taxon>
        <taxon>Fungi</taxon>
        <taxon>Dikarya</taxon>
        <taxon>Ascomycota</taxon>
        <taxon>Pezizomycotina</taxon>
        <taxon>Eurotiomycetes</taxon>
        <taxon>Eurotiomycetidae</taxon>
        <taxon>Eurotiales</taxon>
        <taxon>Aspergillaceae</taxon>
        <taxon>Aspergillus</taxon>
        <taxon>Aspergillus subgen. Nidulantes</taxon>
    </lineage>
</organism>
<sequence>MNTHPFQDVPYIFLRTIGHYLPKYYSRIYPENTLAYEAHA</sequence>
<dbReference type="Proteomes" id="UP000000560">
    <property type="component" value="Chromosome II"/>
</dbReference>
<reference evidence="2" key="1">
    <citation type="journal article" date="2005" name="Nature">
        <title>Sequencing of Aspergillus nidulans and comparative analysis with A. fumigatus and A. oryzae.</title>
        <authorList>
            <person name="Galagan J.E."/>
            <person name="Calvo S.E."/>
            <person name="Cuomo C."/>
            <person name="Ma L.J."/>
            <person name="Wortman J.R."/>
            <person name="Batzoglou S."/>
            <person name="Lee S.I."/>
            <person name="Basturkmen M."/>
            <person name="Spevak C.C."/>
            <person name="Clutterbuck J."/>
            <person name="Kapitonov V."/>
            <person name="Jurka J."/>
            <person name="Scazzocchio C."/>
            <person name="Farman M."/>
            <person name="Butler J."/>
            <person name="Purcell S."/>
            <person name="Harris S."/>
            <person name="Braus G.H."/>
            <person name="Draht O."/>
            <person name="Busch S."/>
            <person name="D'Enfert C."/>
            <person name="Bouchier C."/>
            <person name="Goldman G.H."/>
            <person name="Bell-Pedersen D."/>
            <person name="Griffiths-Jones S."/>
            <person name="Doonan J.H."/>
            <person name="Yu J."/>
            <person name="Vienken K."/>
            <person name="Pain A."/>
            <person name="Freitag M."/>
            <person name="Selker E.U."/>
            <person name="Archer D.B."/>
            <person name="Penalva M.A."/>
            <person name="Oakley B.R."/>
            <person name="Momany M."/>
            <person name="Tanaka T."/>
            <person name="Kumagai T."/>
            <person name="Asai K."/>
            <person name="Machida M."/>
            <person name="Nierman W.C."/>
            <person name="Denning D.W."/>
            <person name="Caddick M."/>
            <person name="Hynes M."/>
            <person name="Paoletti M."/>
            <person name="Fischer R."/>
            <person name="Miller B."/>
            <person name="Dyer P."/>
            <person name="Sachs M.S."/>
            <person name="Osmani S.A."/>
            <person name="Birren B.W."/>
        </authorList>
    </citation>
    <scope>NUCLEOTIDE SEQUENCE [LARGE SCALE GENOMIC DNA]</scope>
    <source>
        <strain evidence="2">FGSC A4 / ATCC 38163 / CBS 112.46 / NRRL 194 / M139</strain>
    </source>
</reference>
<dbReference type="GeneID" id="74897153"/>
<dbReference type="EMBL" id="BN001302">
    <property type="protein sequence ID" value="CBF73959.1"/>
    <property type="molecule type" value="Genomic_DNA"/>
</dbReference>
<dbReference type="AlphaFoldDB" id="C8V6Q0"/>
<name>C8V6Q0_EMENI</name>
<reference evidence="2" key="2">
    <citation type="journal article" date="2009" name="Fungal Genet. Biol.">
        <title>The 2008 update of the Aspergillus nidulans genome annotation: a community effort.</title>
        <authorList>
            <person name="Wortman J.R."/>
            <person name="Gilsenan J.M."/>
            <person name="Joardar V."/>
            <person name="Deegan J."/>
            <person name="Clutterbuck J."/>
            <person name="Andersen M.R."/>
            <person name="Archer D."/>
            <person name="Bencina M."/>
            <person name="Braus G."/>
            <person name="Coutinho P."/>
            <person name="von Dohren H."/>
            <person name="Doonan J."/>
            <person name="Driessen A.J."/>
            <person name="Durek P."/>
            <person name="Espeso E."/>
            <person name="Fekete E."/>
            <person name="Flipphi M."/>
            <person name="Estrada C.G."/>
            <person name="Geysens S."/>
            <person name="Goldman G."/>
            <person name="de Groot P.W."/>
            <person name="Hansen K."/>
            <person name="Harris S.D."/>
            <person name="Heinekamp T."/>
            <person name="Helmstaedt K."/>
            <person name="Henrissat B."/>
            <person name="Hofmann G."/>
            <person name="Homan T."/>
            <person name="Horio T."/>
            <person name="Horiuchi H."/>
            <person name="James S."/>
            <person name="Jones M."/>
            <person name="Karaffa L."/>
            <person name="Karanyi Z."/>
            <person name="Kato M."/>
            <person name="Keller N."/>
            <person name="Kelly D.E."/>
            <person name="Kiel J.A."/>
            <person name="Kim J.M."/>
            <person name="van der Klei I.J."/>
            <person name="Klis F.M."/>
            <person name="Kovalchuk A."/>
            <person name="Krasevec N."/>
            <person name="Kubicek C.P."/>
            <person name="Liu B."/>
            <person name="Maccabe A."/>
            <person name="Meyer V."/>
            <person name="Mirabito P."/>
            <person name="Miskei M."/>
            <person name="Mos M."/>
            <person name="Mullins J."/>
            <person name="Nelson D.R."/>
            <person name="Nielsen J."/>
            <person name="Oakley B.R."/>
            <person name="Osmani S.A."/>
            <person name="Pakula T."/>
            <person name="Paszewski A."/>
            <person name="Paulsen I."/>
            <person name="Pilsyk S."/>
            <person name="Pocsi I."/>
            <person name="Punt P.J."/>
            <person name="Ram A.F."/>
            <person name="Ren Q."/>
            <person name="Robellet X."/>
            <person name="Robson G."/>
            <person name="Seiboth B."/>
            <person name="van Solingen P."/>
            <person name="Specht T."/>
            <person name="Sun J."/>
            <person name="Taheri-Talesh N."/>
            <person name="Takeshita N."/>
            <person name="Ussery D."/>
            <person name="vanKuyk P.A."/>
            <person name="Visser H."/>
            <person name="van de Vondervoort P.J."/>
            <person name="de Vries R.P."/>
            <person name="Walton J."/>
            <person name="Xiang X."/>
            <person name="Xiong Y."/>
            <person name="Zeng A.P."/>
            <person name="Brandt B.W."/>
            <person name="Cornell M.J."/>
            <person name="van den Hondel C.A."/>
            <person name="Visser J."/>
            <person name="Oliver S.G."/>
            <person name="Turner G."/>
        </authorList>
    </citation>
    <scope>GENOME REANNOTATION</scope>
    <source>
        <strain evidence="2">FGSC A4 / ATCC 38163 / CBS 112.46 / NRRL 194 / M139</strain>
    </source>
</reference>
<accession>C8V6Q0</accession>
<evidence type="ECO:0000313" key="2">
    <source>
        <dbReference type="Proteomes" id="UP000000560"/>
    </source>
</evidence>